<feature type="transmembrane region" description="Helical" evidence="13">
    <location>
        <begin position="440"/>
        <end position="460"/>
    </location>
</feature>
<feature type="transmembrane region" description="Helical" evidence="13">
    <location>
        <begin position="304"/>
        <end position="325"/>
    </location>
</feature>
<evidence type="ECO:0000256" key="6">
    <source>
        <dbReference type="ARBA" id="ARBA00022692"/>
    </source>
</evidence>
<comment type="subcellular location">
    <subcellularLocation>
        <location evidence="1">Cell inner membrane</location>
        <topology evidence="1">Multi-pass membrane protein</topology>
    </subcellularLocation>
    <subcellularLocation>
        <location evidence="13">Cell membrane</location>
        <topology evidence="13">Multi-pass membrane protein</topology>
    </subcellularLocation>
</comment>
<dbReference type="InterPro" id="IPR038221">
    <property type="entry name" value="YidC_periplasmic_sf"/>
</dbReference>
<dbReference type="Pfam" id="PF02096">
    <property type="entry name" value="60KD_IMP"/>
    <property type="match status" value="1"/>
</dbReference>
<evidence type="ECO:0000313" key="16">
    <source>
        <dbReference type="EMBL" id="PIU41018.1"/>
    </source>
</evidence>
<comment type="function">
    <text evidence="13">Required for the insertion and/or proper folding and/or complex formation of integral membrane proteins into the membrane. Involved in integration of membrane proteins that insert both dependently and independently of the Sec translocase complex, as well as at least some lipoproteins. Aids folding of multispanning membrane proteins.</text>
</comment>
<keyword evidence="10 13" id="KW-0143">Chaperone</keyword>
<keyword evidence="8 13" id="KW-1133">Transmembrane helix</keyword>
<comment type="similarity">
    <text evidence="2 13">Belongs to the OXA1/ALB3/YidC family. Type 1 subfamily.</text>
</comment>
<dbReference type="InterPro" id="IPR001708">
    <property type="entry name" value="YidC/ALB3/OXA1/COX18"/>
</dbReference>
<dbReference type="NCBIfam" id="TIGR03592">
    <property type="entry name" value="yidC_oxa1_cterm"/>
    <property type="match status" value="1"/>
</dbReference>
<evidence type="ECO:0000259" key="15">
    <source>
        <dbReference type="Pfam" id="PF14849"/>
    </source>
</evidence>
<dbReference type="PANTHER" id="PTHR12428">
    <property type="entry name" value="OXA1"/>
    <property type="match status" value="1"/>
</dbReference>
<evidence type="ECO:0000256" key="10">
    <source>
        <dbReference type="ARBA" id="ARBA00023186"/>
    </source>
</evidence>
<comment type="subunit">
    <text evidence="13">Interacts with the Sec translocase complex via SecD. Specifically interacts with transmembrane segments of nascent integral membrane proteins during membrane integration.</text>
</comment>
<evidence type="ECO:0000259" key="14">
    <source>
        <dbReference type="Pfam" id="PF02096"/>
    </source>
</evidence>
<name>A0A2J0KQZ2_9BACT</name>
<evidence type="ECO:0000256" key="7">
    <source>
        <dbReference type="ARBA" id="ARBA00022927"/>
    </source>
</evidence>
<reference evidence="16 17" key="1">
    <citation type="submission" date="2017-09" db="EMBL/GenBank/DDBJ databases">
        <title>Depth-based differentiation of microbial function through sediment-hosted aquifers and enrichment of novel symbionts in the deep terrestrial subsurface.</title>
        <authorList>
            <person name="Probst A.J."/>
            <person name="Ladd B."/>
            <person name="Jarett J.K."/>
            <person name="Geller-Mcgrath D.E."/>
            <person name="Sieber C.M."/>
            <person name="Emerson J.B."/>
            <person name="Anantharaman K."/>
            <person name="Thomas B.C."/>
            <person name="Malmstrom R."/>
            <person name="Stieglmeier M."/>
            <person name="Klingl A."/>
            <person name="Woyke T."/>
            <person name="Ryan C.M."/>
            <person name="Banfield J.F."/>
        </authorList>
    </citation>
    <scope>NUCLEOTIDE SEQUENCE [LARGE SCALE GENOMIC DNA]</scope>
    <source>
        <strain evidence="16">CG07_land_8_20_14_0_80_42_15</strain>
    </source>
</reference>
<evidence type="ECO:0000256" key="2">
    <source>
        <dbReference type="ARBA" id="ARBA00010527"/>
    </source>
</evidence>
<dbReference type="HAMAP" id="MF_01810">
    <property type="entry name" value="YidC_type1"/>
    <property type="match status" value="1"/>
</dbReference>
<dbReference type="GO" id="GO:0015031">
    <property type="term" value="P:protein transport"/>
    <property type="evidence" value="ECO:0007669"/>
    <property type="project" value="UniProtKB-KW"/>
</dbReference>
<dbReference type="Proteomes" id="UP000230052">
    <property type="component" value="Unassembled WGS sequence"/>
</dbReference>
<evidence type="ECO:0000256" key="4">
    <source>
        <dbReference type="ARBA" id="ARBA00022448"/>
    </source>
</evidence>
<keyword evidence="9 13" id="KW-0472">Membrane</keyword>
<evidence type="ECO:0000256" key="12">
    <source>
        <dbReference type="ARBA" id="ARBA00033342"/>
    </source>
</evidence>
<feature type="transmembrane region" description="Helical" evidence="13">
    <location>
        <begin position="331"/>
        <end position="349"/>
    </location>
</feature>
<organism evidence="16 17">
    <name type="scientific">Candidatus Aquitaenariimonas noxiae</name>
    <dbReference type="NCBI Taxonomy" id="1974741"/>
    <lineage>
        <taxon>Bacteria</taxon>
        <taxon>Pseudomonadati</taxon>
        <taxon>Candidatus Omnitrophota</taxon>
        <taxon>Candidatus Aquitaenariimonas</taxon>
    </lineage>
</organism>
<dbReference type="PRINTS" id="PR01900">
    <property type="entry name" value="YIDCPROTEIN"/>
</dbReference>
<feature type="transmembrane region" description="Helical" evidence="13">
    <location>
        <begin position="6"/>
        <end position="24"/>
    </location>
</feature>
<evidence type="ECO:0000313" key="17">
    <source>
        <dbReference type="Proteomes" id="UP000230052"/>
    </source>
</evidence>
<dbReference type="PRINTS" id="PR00701">
    <property type="entry name" value="60KDINNERMP"/>
</dbReference>
<evidence type="ECO:0000256" key="9">
    <source>
        <dbReference type="ARBA" id="ARBA00023136"/>
    </source>
</evidence>
<evidence type="ECO:0000256" key="8">
    <source>
        <dbReference type="ARBA" id="ARBA00022989"/>
    </source>
</evidence>
<dbReference type="GO" id="GO:0051205">
    <property type="term" value="P:protein insertion into membrane"/>
    <property type="evidence" value="ECO:0007669"/>
    <property type="project" value="TreeGrafter"/>
</dbReference>
<dbReference type="PANTHER" id="PTHR12428:SF65">
    <property type="entry name" value="CYTOCHROME C OXIDASE ASSEMBLY PROTEIN COX18, MITOCHONDRIAL"/>
    <property type="match status" value="1"/>
</dbReference>
<dbReference type="GO" id="GO:0032977">
    <property type="term" value="F:membrane insertase activity"/>
    <property type="evidence" value="ECO:0007669"/>
    <property type="project" value="InterPro"/>
</dbReference>
<keyword evidence="6 13" id="KW-0812">Transmembrane</keyword>
<dbReference type="Gene3D" id="2.70.98.90">
    <property type="match status" value="1"/>
</dbReference>
<evidence type="ECO:0000256" key="1">
    <source>
        <dbReference type="ARBA" id="ARBA00004429"/>
    </source>
</evidence>
<dbReference type="InterPro" id="IPR028055">
    <property type="entry name" value="YidC/Oxa/ALB_C"/>
</dbReference>
<dbReference type="InterPro" id="IPR047196">
    <property type="entry name" value="YidC_ALB_C"/>
</dbReference>
<keyword evidence="7 13" id="KW-0653">Protein transport</keyword>
<dbReference type="CDD" id="cd20070">
    <property type="entry name" value="5TM_YidC_Alb3"/>
    <property type="match status" value="1"/>
</dbReference>
<dbReference type="EMBL" id="PEWV01000072">
    <property type="protein sequence ID" value="PIU41018.1"/>
    <property type="molecule type" value="Genomic_DNA"/>
</dbReference>
<protein>
    <recommendedName>
        <fullName evidence="3 13">Membrane protein insertase YidC</fullName>
    </recommendedName>
    <alternativeName>
        <fullName evidence="12 13">Foldase YidC</fullName>
    </alternativeName>
    <alternativeName>
        <fullName evidence="11 13">Membrane integrase YidC</fullName>
    </alternativeName>
    <alternativeName>
        <fullName evidence="13">Membrane protein YidC</fullName>
    </alternativeName>
</protein>
<evidence type="ECO:0000256" key="13">
    <source>
        <dbReference type="HAMAP-Rule" id="MF_01810"/>
    </source>
</evidence>
<dbReference type="InterPro" id="IPR028053">
    <property type="entry name" value="Membr_insert_YidC_N"/>
</dbReference>
<dbReference type="AlphaFoldDB" id="A0A2J0KQZ2"/>
<keyword evidence="5 13" id="KW-1003">Cell membrane</keyword>
<feature type="domain" description="Membrane insertase YidC N-terminal" evidence="15">
    <location>
        <begin position="68"/>
        <end position="318"/>
    </location>
</feature>
<comment type="caution">
    <text evidence="16">The sequence shown here is derived from an EMBL/GenBank/DDBJ whole genome shotgun (WGS) entry which is preliminary data.</text>
</comment>
<evidence type="ECO:0000256" key="11">
    <source>
        <dbReference type="ARBA" id="ARBA00033245"/>
    </source>
</evidence>
<sequence>MEKRVIIAVVLSMFVAIFWQKFMVSFYPAATNTAPVNQPSNTAIVENQTIKENKIIESPKIEEEKTFFETNRFLITLSNIGGCIKKIELKDYRDSANKELYSIMASEMPGRGVFSLYSDKLSLTQDILKYDVKKYANSIECSTLLPQGIKIIKRYNFTENDTINIDLEFENTSSQLQIFDYEVIGGVDIECKNNIDKQYVEASAKVGSKIHRDKNAKGKDGLLHAGETQWAGVTNKFFVMILKPKSLANAGIVREYNDKVIAAGISMNEIAIEPGAKAINTFLLYAGPKNTKRLASLGVGLEEVITYGIFGSISEVLLYIIRGVYKVTHNWGLAIIILSLAINICLYPLTNKSLQSMRKLQALQPQIKQLQDKYSKNPQKLNKEIMSLYKEQKVNPLGGCLPMLLQMPIFIALYQGLIYFVELKNSKFLWISDLSAPDVVRLGSASIHLLPILMAITMFFQQKFSHPQSQAGMTEQQLQQQKMMAVMMPIMFGFIFYKFPSGLVLYWFTNTIVMTASQIFMLRKANR</sequence>
<feature type="domain" description="Membrane insertase YidC/Oxa/ALB C-terminal" evidence="14">
    <location>
        <begin position="331"/>
        <end position="521"/>
    </location>
</feature>
<feature type="transmembrane region" description="Helical" evidence="13">
    <location>
        <begin position="396"/>
        <end position="420"/>
    </location>
</feature>
<keyword evidence="4 13" id="KW-0813">Transport</keyword>
<dbReference type="InterPro" id="IPR019998">
    <property type="entry name" value="Membr_insert_YidC"/>
</dbReference>
<dbReference type="NCBIfam" id="TIGR03593">
    <property type="entry name" value="yidC_nterm"/>
    <property type="match status" value="1"/>
</dbReference>
<accession>A0A2J0KQZ2</accession>
<proteinExistence type="inferred from homology"/>
<dbReference type="Pfam" id="PF14849">
    <property type="entry name" value="YidC_periplas"/>
    <property type="match status" value="1"/>
</dbReference>
<evidence type="ECO:0000256" key="3">
    <source>
        <dbReference type="ARBA" id="ARBA00015325"/>
    </source>
</evidence>
<gene>
    <name evidence="13" type="primary">yidC</name>
    <name evidence="16" type="ORF">COS99_07565</name>
</gene>
<dbReference type="GO" id="GO:0005886">
    <property type="term" value="C:plasma membrane"/>
    <property type="evidence" value="ECO:0007669"/>
    <property type="project" value="UniProtKB-SubCell"/>
</dbReference>
<evidence type="ECO:0000256" key="5">
    <source>
        <dbReference type="ARBA" id="ARBA00022475"/>
    </source>
</evidence>
<dbReference type="CDD" id="cd19961">
    <property type="entry name" value="EcYidC-like_peri"/>
    <property type="match status" value="1"/>
</dbReference>
<feature type="transmembrane region" description="Helical" evidence="13">
    <location>
        <begin position="481"/>
        <end position="499"/>
    </location>
</feature>